<name>A0ABD4XDU1_9RHOB</name>
<evidence type="ECO:0000313" key="6">
    <source>
        <dbReference type="Proteomes" id="UP001218364"/>
    </source>
</evidence>
<gene>
    <name evidence="5" type="ORF">PXK24_18490</name>
</gene>
<dbReference type="InterPro" id="IPR036390">
    <property type="entry name" value="WH_DNA-bd_sf"/>
</dbReference>
<evidence type="ECO:0000259" key="4">
    <source>
        <dbReference type="PROSITE" id="PS50949"/>
    </source>
</evidence>
<dbReference type="SUPFAM" id="SSF48008">
    <property type="entry name" value="GntR ligand-binding domain-like"/>
    <property type="match status" value="1"/>
</dbReference>
<dbReference type="Pfam" id="PF00392">
    <property type="entry name" value="GntR"/>
    <property type="match status" value="1"/>
</dbReference>
<dbReference type="Gene3D" id="1.10.10.10">
    <property type="entry name" value="Winged helix-like DNA-binding domain superfamily/Winged helix DNA-binding domain"/>
    <property type="match status" value="1"/>
</dbReference>
<feature type="domain" description="HTH gntR-type" evidence="4">
    <location>
        <begin position="17"/>
        <end position="84"/>
    </location>
</feature>
<dbReference type="InterPro" id="IPR011711">
    <property type="entry name" value="GntR_C"/>
</dbReference>
<dbReference type="SUPFAM" id="SSF46785">
    <property type="entry name" value="Winged helix' DNA-binding domain"/>
    <property type="match status" value="1"/>
</dbReference>
<dbReference type="AlphaFoldDB" id="A0ABD4XDU1"/>
<dbReference type="InterPro" id="IPR000524">
    <property type="entry name" value="Tscrpt_reg_HTH_GntR"/>
</dbReference>
<evidence type="ECO:0000256" key="2">
    <source>
        <dbReference type="ARBA" id="ARBA00023125"/>
    </source>
</evidence>
<evidence type="ECO:0000313" key="5">
    <source>
        <dbReference type="EMBL" id="MDE4167687.1"/>
    </source>
</evidence>
<accession>A0ABD4XDU1</accession>
<dbReference type="Pfam" id="PF07729">
    <property type="entry name" value="FCD"/>
    <property type="match status" value="1"/>
</dbReference>
<keyword evidence="2" id="KW-0238">DNA-binding</keyword>
<dbReference type="EMBL" id="JARCJK010000012">
    <property type="protein sequence ID" value="MDE4167687.1"/>
    <property type="molecule type" value="Genomic_DNA"/>
</dbReference>
<sequence length="224" mass="25013">MVVQSTSILTAQDKDLEGLASTAYQKIKDQIVSLEIPPGSLLSENSLGAALGFSRTPIREALRRLQREYLVSILPRRGIVVTEVDLKTQLQLIEFRRGAETRLIGRGAKRATADQRALFVELADDMEAVALKGDLARYVELDTEFDRQIDLAADNRFLTDAMQPVHALVRRFWHMQLGKPGLTPALQQHISVVRAAAASDSDRVNLELEALYSLTEKYLLEQLS</sequence>
<reference evidence="5 6" key="1">
    <citation type="submission" date="2023-02" db="EMBL/GenBank/DDBJ databases">
        <title>Population genomics of bacteria associated with diatom.</title>
        <authorList>
            <person name="Xie J."/>
            <person name="Wang H."/>
        </authorList>
    </citation>
    <scope>NUCLEOTIDE SEQUENCE [LARGE SCALE GENOMIC DNA]</scope>
    <source>
        <strain evidence="5 6">PT47_8</strain>
    </source>
</reference>
<dbReference type="InterPro" id="IPR008920">
    <property type="entry name" value="TF_FadR/GntR_C"/>
</dbReference>
<organism evidence="5 6">
    <name type="scientific">Phaeobacter gallaeciensis</name>
    <dbReference type="NCBI Taxonomy" id="60890"/>
    <lineage>
        <taxon>Bacteria</taxon>
        <taxon>Pseudomonadati</taxon>
        <taxon>Pseudomonadota</taxon>
        <taxon>Alphaproteobacteria</taxon>
        <taxon>Rhodobacterales</taxon>
        <taxon>Roseobacteraceae</taxon>
        <taxon>Phaeobacter</taxon>
    </lineage>
</organism>
<dbReference type="SMART" id="SM00895">
    <property type="entry name" value="FCD"/>
    <property type="match status" value="1"/>
</dbReference>
<protein>
    <submittedName>
        <fullName evidence="5">GntR family transcriptional regulator</fullName>
    </submittedName>
</protein>
<dbReference type="PANTHER" id="PTHR43537:SF45">
    <property type="entry name" value="GNTR FAMILY REGULATORY PROTEIN"/>
    <property type="match status" value="1"/>
</dbReference>
<dbReference type="GO" id="GO:0003677">
    <property type="term" value="F:DNA binding"/>
    <property type="evidence" value="ECO:0007669"/>
    <property type="project" value="UniProtKB-KW"/>
</dbReference>
<evidence type="ECO:0000256" key="3">
    <source>
        <dbReference type="ARBA" id="ARBA00023163"/>
    </source>
</evidence>
<dbReference type="Proteomes" id="UP001218364">
    <property type="component" value="Unassembled WGS sequence"/>
</dbReference>
<dbReference type="SMART" id="SM00345">
    <property type="entry name" value="HTH_GNTR"/>
    <property type="match status" value="1"/>
</dbReference>
<dbReference type="PANTHER" id="PTHR43537">
    <property type="entry name" value="TRANSCRIPTIONAL REGULATOR, GNTR FAMILY"/>
    <property type="match status" value="1"/>
</dbReference>
<evidence type="ECO:0000256" key="1">
    <source>
        <dbReference type="ARBA" id="ARBA00023015"/>
    </source>
</evidence>
<proteinExistence type="predicted"/>
<comment type="caution">
    <text evidence="5">The sequence shown here is derived from an EMBL/GenBank/DDBJ whole genome shotgun (WGS) entry which is preliminary data.</text>
</comment>
<dbReference type="CDD" id="cd07377">
    <property type="entry name" value="WHTH_GntR"/>
    <property type="match status" value="1"/>
</dbReference>
<keyword evidence="3" id="KW-0804">Transcription</keyword>
<dbReference type="InterPro" id="IPR036388">
    <property type="entry name" value="WH-like_DNA-bd_sf"/>
</dbReference>
<dbReference type="Gene3D" id="1.20.120.530">
    <property type="entry name" value="GntR ligand-binding domain-like"/>
    <property type="match status" value="1"/>
</dbReference>
<keyword evidence="1" id="KW-0805">Transcription regulation</keyword>
<dbReference type="PROSITE" id="PS50949">
    <property type="entry name" value="HTH_GNTR"/>
    <property type="match status" value="1"/>
</dbReference>